<feature type="region of interest" description="Disordered" evidence="2">
    <location>
        <begin position="337"/>
        <end position="365"/>
    </location>
</feature>
<evidence type="ECO:0000256" key="1">
    <source>
        <dbReference type="ARBA" id="ARBA00023054"/>
    </source>
</evidence>
<feature type="compositionally biased region" description="Low complexity" evidence="2">
    <location>
        <begin position="817"/>
        <end position="826"/>
    </location>
</feature>
<feature type="compositionally biased region" description="Polar residues" evidence="2">
    <location>
        <begin position="354"/>
        <end position="364"/>
    </location>
</feature>
<keyword evidence="1" id="KW-0175">Coiled coil</keyword>
<gene>
    <name evidence="4" type="primary">LOC111816723</name>
</gene>
<dbReference type="AlphaFoldDB" id="A0A6P6EFQ2"/>
<dbReference type="GO" id="GO:0005634">
    <property type="term" value="C:nucleus"/>
    <property type="evidence" value="ECO:0007669"/>
    <property type="project" value="TreeGrafter"/>
</dbReference>
<dbReference type="PANTHER" id="PTHR24200">
    <property type="entry name" value="TOUCAN, ISOFORM A"/>
    <property type="match status" value="1"/>
</dbReference>
<feature type="region of interest" description="Disordered" evidence="2">
    <location>
        <begin position="857"/>
        <end position="881"/>
    </location>
</feature>
<dbReference type="InParanoid" id="A0A6P6EFQ2"/>
<organism evidence="3 4">
    <name type="scientific">Octodon degus</name>
    <name type="common">Degu</name>
    <name type="synonym">Sciurus degus</name>
    <dbReference type="NCBI Taxonomy" id="10160"/>
    <lineage>
        <taxon>Eukaryota</taxon>
        <taxon>Metazoa</taxon>
        <taxon>Chordata</taxon>
        <taxon>Craniata</taxon>
        <taxon>Vertebrata</taxon>
        <taxon>Euteleostomi</taxon>
        <taxon>Mammalia</taxon>
        <taxon>Eutheria</taxon>
        <taxon>Euarchontoglires</taxon>
        <taxon>Glires</taxon>
        <taxon>Rodentia</taxon>
        <taxon>Hystricomorpha</taxon>
        <taxon>Octodontidae</taxon>
        <taxon>Octodon</taxon>
    </lineage>
</organism>
<proteinExistence type="predicted"/>
<name>A0A6P6EFQ2_OCTDE</name>
<feature type="compositionally biased region" description="Basic and acidic residues" evidence="2">
    <location>
        <begin position="337"/>
        <end position="353"/>
    </location>
</feature>
<dbReference type="FunCoup" id="A0A6P6EFQ2">
    <property type="interactions" value="590"/>
</dbReference>
<feature type="region of interest" description="Disordered" evidence="2">
    <location>
        <begin position="235"/>
        <end position="254"/>
    </location>
</feature>
<dbReference type="OrthoDB" id="10038993at2759"/>
<feature type="compositionally biased region" description="Basic and acidic residues" evidence="2">
    <location>
        <begin position="612"/>
        <end position="624"/>
    </location>
</feature>
<dbReference type="Proteomes" id="UP000515203">
    <property type="component" value="Unplaced"/>
</dbReference>
<feature type="region of interest" description="Disordered" evidence="2">
    <location>
        <begin position="490"/>
        <end position="530"/>
    </location>
</feature>
<feature type="region of interest" description="Disordered" evidence="2">
    <location>
        <begin position="178"/>
        <end position="208"/>
    </location>
</feature>
<dbReference type="RefSeq" id="XP_023570823.1">
    <property type="nucleotide sequence ID" value="XM_023715055.1"/>
</dbReference>
<feature type="region of interest" description="Disordered" evidence="2">
    <location>
        <begin position="581"/>
        <end position="624"/>
    </location>
</feature>
<dbReference type="GO" id="GO:0008017">
    <property type="term" value="F:microtubule binding"/>
    <property type="evidence" value="ECO:0007669"/>
    <property type="project" value="TreeGrafter"/>
</dbReference>
<feature type="region of interest" description="Disordered" evidence="2">
    <location>
        <begin position="812"/>
        <end position="835"/>
    </location>
</feature>
<evidence type="ECO:0000313" key="4">
    <source>
        <dbReference type="RefSeq" id="XP_023570823.1"/>
    </source>
</evidence>
<feature type="compositionally biased region" description="Low complexity" evidence="2">
    <location>
        <begin position="857"/>
        <end position="868"/>
    </location>
</feature>
<keyword evidence="3" id="KW-1185">Reference proteome</keyword>
<sequence length="881" mass="94965">MSIPVAPKKSCFNQLQDNRNGAKNNNESLLSLGDTNANQIMVEVSSPQDESKTCDLAEKIGNANSSGLEHHLHFQKEPHQLQGLRRGSLAGSTNLKDLKLSPAFPRGFHEDGAMERGTGISLMPQSAQGPSLTSWRNMRGEASSDVLAKKDVEVPWHVPKDKLAKTLDNEELRRHSLERASSSAVVAGSLTSQPPKLARPSTPEPWGHVPRCGEEQQRTLAAHSPETAFLPAYSTSERKSMHPPEPSTSEAGDTIPSEAWMEGAHELNVCNEHKSRSTHSEPALNSTLLSKEILSYPEAQLGQGKGELKLERKYVQLRAGEELQPTQAGDLGYQKEETVAPPERKETCGEAHQEATSANSSPSDSICHHLGVGRCSSEETEVKTGVEESLQTTLRSVPASLGVAGNQFTSKMSLSTGSKFGEMTSSNFSPGDGHVASVPNGLPDCKSSDVSEEKRRLDAGNRDGAVEFVSDHSVGESKTEVLESLYLQSRSTEVGESKDTATLGTEPRNLLEKESKTDITPSREDSFLNTPVTLHPETTVNMTHQPTPPSSIFQAPGMLSVDTGSPSVIPSSTESVQLLNTSPKVPDKNTCPSGIPKPVVTHSKGTTSLQEGMEKQVEKMEDRTETKPIIMPKPKHVRPKIITYIRRNPQALGPVDTSLVSVGLPYAPPPCSMAPPQEDRVASSDLKSSANLYEKFKPDLQKPRVFSSGLMVSGIKPPGHHFSQMSEKFLQEVADHTGKEEFCSPPYTHYEVPPTFYRSAMLLKPQLGLGAVSRLPSTKSRILIASQRSSASAIHPPGPITATASLYTADPSDLKKASSSNAAKSNLPKSGLRPPGYSRLPAAKLAAFGFVRSSSVSSVSSTQSVDNSQPEESRPVTLLAH</sequence>
<evidence type="ECO:0000313" key="3">
    <source>
        <dbReference type="Proteomes" id="UP000515203"/>
    </source>
</evidence>
<accession>A0A6P6EFQ2</accession>
<dbReference type="PANTHER" id="PTHR24200:SF14">
    <property type="entry name" value="MICROTUBULE-ASSOCIATED TUMOR SUPPRESSOR CANDIDATE 2"/>
    <property type="match status" value="1"/>
</dbReference>
<feature type="compositionally biased region" description="Polar residues" evidence="2">
    <location>
        <begin position="179"/>
        <end position="194"/>
    </location>
</feature>
<reference evidence="4" key="1">
    <citation type="submission" date="2025-08" db="UniProtKB">
        <authorList>
            <consortium name="RefSeq"/>
        </authorList>
    </citation>
    <scope>IDENTIFICATION</scope>
</reference>
<dbReference type="GO" id="GO:0005737">
    <property type="term" value="C:cytoplasm"/>
    <property type="evidence" value="ECO:0007669"/>
    <property type="project" value="TreeGrafter"/>
</dbReference>
<dbReference type="InterPro" id="IPR051293">
    <property type="entry name" value="MTUS1/CCDC69"/>
</dbReference>
<feature type="compositionally biased region" description="Basic and acidic residues" evidence="2">
    <location>
        <begin position="509"/>
        <end position="526"/>
    </location>
</feature>
<dbReference type="GeneID" id="111816723"/>
<protein>
    <submittedName>
        <fullName evidence="4">Microtubule-associated tumor suppressor candidate 2-like</fullName>
    </submittedName>
</protein>
<evidence type="ECO:0000256" key="2">
    <source>
        <dbReference type="SAM" id="MobiDB-lite"/>
    </source>
</evidence>